<dbReference type="GO" id="GO:0006950">
    <property type="term" value="P:response to stress"/>
    <property type="evidence" value="ECO:0007669"/>
    <property type="project" value="UniProtKB-ARBA"/>
</dbReference>
<evidence type="ECO:0000256" key="1">
    <source>
        <dbReference type="ARBA" id="ARBA00022448"/>
    </source>
</evidence>
<keyword evidence="8" id="KW-1185">Reference proteome</keyword>
<evidence type="ECO:0000256" key="4">
    <source>
        <dbReference type="ARBA" id="ARBA00023284"/>
    </source>
</evidence>
<organism evidence="7 8">
    <name type="scientific">Lichenicoccus roseus</name>
    <dbReference type="NCBI Taxonomy" id="2683649"/>
    <lineage>
        <taxon>Bacteria</taxon>
        <taxon>Pseudomonadati</taxon>
        <taxon>Pseudomonadota</taxon>
        <taxon>Alphaproteobacteria</taxon>
        <taxon>Acetobacterales</taxon>
        <taxon>Acetobacteraceae</taxon>
        <taxon>Lichenicoccus</taxon>
    </lineage>
</organism>
<dbReference type="RefSeq" id="WP_138324600.1">
    <property type="nucleotide sequence ID" value="NZ_VCDI01000001.1"/>
</dbReference>
<dbReference type="InterPro" id="IPR017937">
    <property type="entry name" value="Thioredoxin_CS"/>
</dbReference>
<feature type="domain" description="Thioredoxin" evidence="6">
    <location>
        <begin position="10"/>
        <end position="166"/>
    </location>
</feature>
<dbReference type="PANTHER" id="PTHR45663">
    <property type="entry name" value="GEO12009P1"/>
    <property type="match status" value="1"/>
</dbReference>
<dbReference type="GO" id="GO:0005829">
    <property type="term" value="C:cytosol"/>
    <property type="evidence" value="ECO:0007669"/>
    <property type="project" value="TreeGrafter"/>
</dbReference>
<dbReference type="OrthoDB" id="9790390at2"/>
<name>A0A5R9JBH7_9PROT</name>
<evidence type="ECO:0000313" key="8">
    <source>
        <dbReference type="Proteomes" id="UP000305654"/>
    </source>
</evidence>
<keyword evidence="3" id="KW-1015">Disulfide bond</keyword>
<comment type="caution">
    <text evidence="7">The sequence shown here is derived from an EMBL/GenBank/DDBJ whole genome shotgun (WGS) entry which is preliminary data.</text>
</comment>
<dbReference type="SUPFAM" id="SSF52833">
    <property type="entry name" value="Thioredoxin-like"/>
    <property type="match status" value="1"/>
</dbReference>
<dbReference type="InterPro" id="IPR011990">
    <property type="entry name" value="TPR-like_helical_dom_sf"/>
</dbReference>
<dbReference type="Pfam" id="PF00085">
    <property type="entry name" value="Thioredoxin"/>
    <property type="match status" value="1"/>
</dbReference>
<keyword evidence="4" id="KW-0676">Redox-active center</keyword>
<accession>A0A5R9JBH7</accession>
<dbReference type="Pfam" id="PF14561">
    <property type="entry name" value="TPR_20"/>
    <property type="match status" value="1"/>
</dbReference>
<evidence type="ECO:0000256" key="3">
    <source>
        <dbReference type="ARBA" id="ARBA00023157"/>
    </source>
</evidence>
<dbReference type="SUPFAM" id="SSF48452">
    <property type="entry name" value="TPR-like"/>
    <property type="match status" value="1"/>
</dbReference>
<dbReference type="CDD" id="cd02947">
    <property type="entry name" value="TRX_family"/>
    <property type="match status" value="1"/>
</dbReference>
<dbReference type="InterPro" id="IPR013766">
    <property type="entry name" value="Thioredoxin_domain"/>
</dbReference>
<dbReference type="PROSITE" id="PS51352">
    <property type="entry name" value="THIOREDOXIN_2"/>
    <property type="match status" value="1"/>
</dbReference>
<dbReference type="Pfam" id="PF14559">
    <property type="entry name" value="TPR_19"/>
    <property type="match status" value="1"/>
</dbReference>
<dbReference type="GO" id="GO:0015035">
    <property type="term" value="F:protein-disulfide reductase activity"/>
    <property type="evidence" value="ECO:0007669"/>
    <property type="project" value="TreeGrafter"/>
</dbReference>
<dbReference type="Gene3D" id="1.25.40.10">
    <property type="entry name" value="Tetratricopeptide repeat domain"/>
    <property type="match status" value="2"/>
</dbReference>
<keyword evidence="2" id="KW-0249">Electron transport</keyword>
<evidence type="ECO:0000256" key="5">
    <source>
        <dbReference type="SAM" id="MobiDB-lite"/>
    </source>
</evidence>
<evidence type="ECO:0000313" key="7">
    <source>
        <dbReference type="EMBL" id="TLU74349.1"/>
    </source>
</evidence>
<dbReference type="InterPro" id="IPR036249">
    <property type="entry name" value="Thioredoxin-like_sf"/>
</dbReference>
<reference evidence="7 8" key="1">
    <citation type="submission" date="2019-05" db="EMBL/GenBank/DDBJ databases">
        <authorList>
            <person name="Pankratov T."/>
            <person name="Grouzdev D."/>
        </authorList>
    </citation>
    <scope>NUCLEOTIDE SEQUENCE [LARGE SCALE GENOMIC DNA]</scope>
    <source>
        <strain evidence="7 8">KEBCLARHB70R</strain>
    </source>
</reference>
<evidence type="ECO:0000256" key="2">
    <source>
        <dbReference type="ARBA" id="ARBA00022982"/>
    </source>
</evidence>
<feature type="region of interest" description="Disordered" evidence="5">
    <location>
        <begin position="13"/>
        <end position="43"/>
    </location>
</feature>
<sequence>MDYIIGQNKAAPGRAVPAGARPSATPSAGPGSASRGAADPDMIRRGPAASIDDMIVDADQNSFMAEVIEASRALPVLVDFWATWCGPCKQLTPALEKVTRAAGGRIKLVKIDIDQNRALVQQLTQVGLPLQSVPTVAAFWQGQILDMFQGALPESEIKRFVEGLLKVAGGSMPAADTLGEARVALEAGEAEEAAALFSATLEQEPESPAAWGGLARALLAMGDEEQALAALEQVPAKIATHAEITGARSAIALAAEGRRAADGLDGLRARIAADADDHPARYDLATALNGAGQRQEAADALLEIMRRDRSWNEGAARLQLIRFFEAWGFDDPVTLSSRRRMSAMLFS</sequence>
<dbReference type="PROSITE" id="PS00194">
    <property type="entry name" value="THIOREDOXIN_1"/>
    <property type="match status" value="1"/>
</dbReference>
<dbReference type="AlphaFoldDB" id="A0A5R9JBH7"/>
<gene>
    <name evidence="7" type="ORF">FE263_03955</name>
</gene>
<keyword evidence="1" id="KW-0813">Transport</keyword>
<dbReference type="Proteomes" id="UP000305654">
    <property type="component" value="Unassembled WGS sequence"/>
</dbReference>
<proteinExistence type="predicted"/>
<dbReference type="Gene3D" id="3.40.30.10">
    <property type="entry name" value="Glutaredoxin"/>
    <property type="match status" value="1"/>
</dbReference>
<dbReference type="EMBL" id="VCDI01000001">
    <property type="protein sequence ID" value="TLU74349.1"/>
    <property type="molecule type" value="Genomic_DNA"/>
</dbReference>
<dbReference type="GO" id="GO:0045454">
    <property type="term" value="P:cell redox homeostasis"/>
    <property type="evidence" value="ECO:0007669"/>
    <property type="project" value="TreeGrafter"/>
</dbReference>
<feature type="compositionally biased region" description="Low complexity" evidence="5">
    <location>
        <begin position="13"/>
        <end position="37"/>
    </location>
</feature>
<evidence type="ECO:0000259" key="6">
    <source>
        <dbReference type="PROSITE" id="PS51352"/>
    </source>
</evidence>
<dbReference type="PANTHER" id="PTHR45663:SF11">
    <property type="entry name" value="GEO12009P1"/>
    <property type="match status" value="1"/>
</dbReference>
<protein>
    <submittedName>
        <fullName evidence="7">Tetratricopeptide repeat protein</fullName>
    </submittedName>
</protein>